<evidence type="ECO:0000256" key="8">
    <source>
        <dbReference type="SAM" id="Phobius"/>
    </source>
</evidence>
<keyword evidence="11" id="KW-1185">Reference proteome</keyword>
<name>A0AAJ6CSJ8_9CHLR</name>
<evidence type="ECO:0000256" key="1">
    <source>
        <dbReference type="ARBA" id="ARBA00004141"/>
    </source>
</evidence>
<keyword evidence="6" id="KW-0813">Transport</keyword>
<dbReference type="SUPFAM" id="SSF81345">
    <property type="entry name" value="ABC transporter involved in vitamin B12 uptake, BtuC"/>
    <property type="match status" value="1"/>
</dbReference>
<keyword evidence="3 6" id="KW-0812">Transmembrane</keyword>
<sequence length="348" mass="37152">MAISFFTDQCTSSTLRHSQGCMAFLSMFLCMTRSTHTDKPMPEIFQYEFMNRAIIASVLVGATAPAFGVYLVLRRLSLIADTLSHVALAGVAIALLTKTFAPAVALIATTGAAVSIEELRMRRLLPGDAALAVFLYGALAVAVVLISIADGFNSTLFSYLFGSVLTVTQTDLSWMAVLAVIITLFMLMFSSELAQITFDPDLARINGVRVHLLNLGLAVLTGATITVSMRVVGVLLVGALIVIPVLISLRITKGLTRTVITASLTGVVVAVAGMTIAYYADIAPGGSVVLTAITLLIIAESGAFFGRIRGRSDHLVTIEEHDHAHESHAHGVDDHSAHVQDHDQHTHR</sequence>
<dbReference type="InterPro" id="IPR037294">
    <property type="entry name" value="ABC_BtuC-like"/>
</dbReference>
<dbReference type="Proteomes" id="UP001219901">
    <property type="component" value="Chromosome"/>
</dbReference>
<evidence type="ECO:0000313" key="12">
    <source>
        <dbReference type="Proteomes" id="UP001321249"/>
    </source>
</evidence>
<dbReference type="PANTHER" id="PTHR30477">
    <property type="entry name" value="ABC-TRANSPORTER METAL-BINDING PROTEIN"/>
    <property type="match status" value="1"/>
</dbReference>
<reference evidence="11 12" key="1">
    <citation type="submission" date="2019-11" db="EMBL/GenBank/DDBJ databases">
        <authorList>
            <person name="Cho J.-C."/>
        </authorList>
    </citation>
    <scope>NUCLEOTIDE SEQUENCE [LARGE SCALE GENOMIC DNA]</scope>
    <source>
        <strain evidence="10 11">JH1073</strain>
        <strain evidence="9 12">JH702</strain>
    </source>
</reference>
<feature type="region of interest" description="Disordered" evidence="7">
    <location>
        <begin position="324"/>
        <end position="348"/>
    </location>
</feature>
<organism evidence="10 11">
    <name type="scientific">Candidatus Lucifugimonas marina</name>
    <dbReference type="NCBI Taxonomy" id="3038979"/>
    <lineage>
        <taxon>Bacteria</taxon>
        <taxon>Bacillati</taxon>
        <taxon>Chloroflexota</taxon>
        <taxon>Dehalococcoidia</taxon>
        <taxon>SAR202 cluster</taxon>
        <taxon>Candidatus Lucifugimonadales</taxon>
        <taxon>Candidatus Lucifugimonadaceae</taxon>
        <taxon>Candidatus Lucifugimonas</taxon>
    </lineage>
</organism>
<dbReference type="PANTHER" id="PTHR30477:SF0">
    <property type="entry name" value="METAL TRANSPORT SYSTEM MEMBRANE PROTEIN TM_0125-RELATED"/>
    <property type="match status" value="1"/>
</dbReference>
<dbReference type="GO" id="GO:0043190">
    <property type="term" value="C:ATP-binding cassette (ABC) transporter complex"/>
    <property type="evidence" value="ECO:0007669"/>
    <property type="project" value="InterPro"/>
</dbReference>
<feature type="transmembrane region" description="Helical" evidence="8">
    <location>
        <begin position="53"/>
        <end position="73"/>
    </location>
</feature>
<evidence type="ECO:0000256" key="6">
    <source>
        <dbReference type="RuleBase" id="RU003943"/>
    </source>
</evidence>
<feature type="transmembrane region" description="Helical" evidence="8">
    <location>
        <begin position="210"/>
        <end position="227"/>
    </location>
</feature>
<evidence type="ECO:0000256" key="5">
    <source>
        <dbReference type="ARBA" id="ARBA00023136"/>
    </source>
</evidence>
<feature type="transmembrane region" description="Helical" evidence="8">
    <location>
        <begin position="172"/>
        <end position="189"/>
    </location>
</feature>
<evidence type="ECO:0000256" key="4">
    <source>
        <dbReference type="ARBA" id="ARBA00022989"/>
    </source>
</evidence>
<dbReference type="AlphaFoldDB" id="A0AAJ6CSJ8"/>
<dbReference type="Proteomes" id="UP001321249">
    <property type="component" value="Unassembled WGS sequence"/>
</dbReference>
<evidence type="ECO:0000256" key="7">
    <source>
        <dbReference type="SAM" id="MobiDB-lite"/>
    </source>
</evidence>
<evidence type="ECO:0000256" key="3">
    <source>
        <dbReference type="ARBA" id="ARBA00022692"/>
    </source>
</evidence>
<evidence type="ECO:0000256" key="2">
    <source>
        <dbReference type="ARBA" id="ARBA00008034"/>
    </source>
</evidence>
<dbReference type="GO" id="GO:0055085">
    <property type="term" value="P:transmembrane transport"/>
    <property type="evidence" value="ECO:0007669"/>
    <property type="project" value="InterPro"/>
</dbReference>
<protein>
    <submittedName>
        <fullName evidence="10">Metal ABC transporter permease</fullName>
    </submittedName>
</protein>
<dbReference type="CDD" id="cd06550">
    <property type="entry name" value="TM_ABC_iron-siderophores_like"/>
    <property type="match status" value="1"/>
</dbReference>
<comment type="subcellular location">
    <subcellularLocation>
        <location evidence="6">Cell membrane</location>
        <topology evidence="6">Multi-pass membrane protein</topology>
    </subcellularLocation>
    <subcellularLocation>
        <location evidence="1">Membrane</location>
        <topology evidence="1">Multi-pass membrane protein</topology>
    </subcellularLocation>
</comment>
<evidence type="ECO:0000313" key="11">
    <source>
        <dbReference type="Proteomes" id="UP001219901"/>
    </source>
</evidence>
<evidence type="ECO:0000313" key="10">
    <source>
        <dbReference type="EMBL" id="WFG39308.1"/>
    </source>
</evidence>
<dbReference type="InterPro" id="IPR001626">
    <property type="entry name" value="ABC_TroCD"/>
</dbReference>
<dbReference type="Gene3D" id="1.10.3470.10">
    <property type="entry name" value="ABC transporter involved in vitamin B12 uptake, BtuC"/>
    <property type="match status" value="1"/>
</dbReference>
<proteinExistence type="inferred from homology"/>
<reference evidence="11" key="3">
    <citation type="submission" date="2023-06" db="EMBL/GenBank/DDBJ databases">
        <title>Pangenomics reveal diversification of enzyme families and niche specialization in globally abundant SAR202 bacteria.</title>
        <authorList>
            <person name="Saw J.H.W."/>
        </authorList>
    </citation>
    <scope>NUCLEOTIDE SEQUENCE [LARGE SCALE GENOMIC DNA]</scope>
    <source>
        <strain evidence="11">JH1073</strain>
    </source>
</reference>
<dbReference type="Pfam" id="PF00950">
    <property type="entry name" value="ABC-3"/>
    <property type="match status" value="1"/>
</dbReference>
<feature type="transmembrane region" description="Helical" evidence="8">
    <location>
        <begin position="259"/>
        <end position="280"/>
    </location>
</feature>
<keyword evidence="4 8" id="KW-1133">Transmembrane helix</keyword>
<dbReference type="EMBL" id="CP046147">
    <property type="protein sequence ID" value="WFG39308.1"/>
    <property type="molecule type" value="Genomic_DNA"/>
</dbReference>
<reference evidence="10" key="2">
    <citation type="journal article" date="2023" name="Nat. Commun.">
        <title>Cultivation of marine bacteria of the SAR202 clade.</title>
        <authorList>
            <person name="Lim Y."/>
            <person name="Seo J.H."/>
            <person name="Giovannoni S.J."/>
            <person name="Kang I."/>
            <person name="Cho J.C."/>
        </authorList>
    </citation>
    <scope>NUCLEOTIDE SEQUENCE</scope>
    <source>
        <strain evidence="10">JH1073</strain>
    </source>
</reference>
<accession>A0AAJ6CSJ8</accession>
<keyword evidence="5 8" id="KW-0472">Membrane</keyword>
<comment type="similarity">
    <text evidence="2 6">Belongs to the ABC-3 integral membrane protein family.</text>
</comment>
<gene>
    <name evidence="9" type="ORF">GKO46_02620</name>
    <name evidence="10" type="ORF">GKO48_06640</name>
</gene>
<feature type="transmembrane region" description="Helical" evidence="8">
    <location>
        <begin position="233"/>
        <end position="252"/>
    </location>
</feature>
<feature type="transmembrane region" description="Helical" evidence="8">
    <location>
        <begin position="85"/>
        <end position="108"/>
    </location>
</feature>
<feature type="transmembrane region" description="Helical" evidence="8">
    <location>
        <begin position="286"/>
        <end position="305"/>
    </location>
</feature>
<dbReference type="GO" id="GO:0010043">
    <property type="term" value="P:response to zinc ion"/>
    <property type="evidence" value="ECO:0007669"/>
    <property type="project" value="TreeGrafter"/>
</dbReference>
<dbReference type="EMBL" id="WMBE01000001">
    <property type="protein sequence ID" value="MDG0865963.1"/>
    <property type="molecule type" value="Genomic_DNA"/>
</dbReference>
<evidence type="ECO:0000313" key="9">
    <source>
        <dbReference type="EMBL" id="MDG0865963.1"/>
    </source>
</evidence>
<feature type="transmembrane region" description="Helical" evidence="8">
    <location>
        <begin position="129"/>
        <end position="152"/>
    </location>
</feature>